<evidence type="ECO:0000313" key="2">
    <source>
        <dbReference type="EMBL" id="HJC15198.1"/>
    </source>
</evidence>
<comment type="caution">
    <text evidence="2">The sequence shown here is derived from an EMBL/GenBank/DDBJ whole genome shotgun (WGS) entry which is preliminary data.</text>
</comment>
<dbReference type="PANTHER" id="PTHR37298">
    <property type="entry name" value="UPF0111 PROTEIN YKAA"/>
    <property type="match status" value="1"/>
</dbReference>
<dbReference type="InterPro" id="IPR038078">
    <property type="entry name" value="PhoU-like_sf"/>
</dbReference>
<name>A0A9D2NAV7_9FIRM</name>
<evidence type="ECO:0000256" key="1">
    <source>
        <dbReference type="ARBA" id="ARBA00008591"/>
    </source>
</evidence>
<dbReference type="Pfam" id="PF01865">
    <property type="entry name" value="PhoU_div"/>
    <property type="match status" value="1"/>
</dbReference>
<sequence>MSKKQDTFYYDNFISCAEEACRAADLLKTTLEDFHPEQIAGKLQEIHAIEHQADDKKHMLTDRLAKAFITPIDREDILTLSQNIDEITDKIEEVLIRIYINHIQTIRPEALKTLDVVIRCCNETCNLLRELADFRHSKALKEIVIRINTLEEEADQMFINNMYRLHDECKDHPQQIIAWREIYEYLERCADACEHTADTVSSIVMKNS</sequence>
<dbReference type="Gene3D" id="1.20.58.220">
    <property type="entry name" value="Phosphate transport system protein phou homolog 2, domain 2"/>
    <property type="match status" value="1"/>
</dbReference>
<dbReference type="Proteomes" id="UP000823849">
    <property type="component" value="Unassembled WGS sequence"/>
</dbReference>
<dbReference type="SUPFAM" id="SSF109755">
    <property type="entry name" value="PhoU-like"/>
    <property type="match status" value="1"/>
</dbReference>
<dbReference type="InterPro" id="IPR052912">
    <property type="entry name" value="UPF0111_domain"/>
</dbReference>
<accession>A0A9D2NAV7</accession>
<reference evidence="2" key="2">
    <citation type="submission" date="2021-04" db="EMBL/GenBank/DDBJ databases">
        <authorList>
            <person name="Gilroy R."/>
        </authorList>
    </citation>
    <scope>NUCLEOTIDE SEQUENCE</scope>
    <source>
        <strain evidence="2">CHK185-5351</strain>
    </source>
</reference>
<proteinExistence type="inferred from homology"/>
<dbReference type="InterPro" id="IPR018445">
    <property type="entry name" value="Put_Phosphate_transp_reg"/>
</dbReference>
<reference evidence="2" key="1">
    <citation type="journal article" date="2021" name="PeerJ">
        <title>Extensive microbial diversity within the chicken gut microbiome revealed by metagenomics and culture.</title>
        <authorList>
            <person name="Gilroy R."/>
            <person name="Ravi A."/>
            <person name="Getino M."/>
            <person name="Pursley I."/>
            <person name="Horton D.L."/>
            <person name="Alikhan N.F."/>
            <person name="Baker D."/>
            <person name="Gharbi K."/>
            <person name="Hall N."/>
            <person name="Watson M."/>
            <person name="Adriaenssens E.M."/>
            <person name="Foster-Nyarko E."/>
            <person name="Jarju S."/>
            <person name="Secka A."/>
            <person name="Antonio M."/>
            <person name="Oren A."/>
            <person name="Chaudhuri R.R."/>
            <person name="La Ragione R."/>
            <person name="Hildebrand F."/>
            <person name="Pallen M.J."/>
        </authorList>
    </citation>
    <scope>NUCLEOTIDE SEQUENCE</scope>
    <source>
        <strain evidence="2">CHK185-5351</strain>
    </source>
</reference>
<dbReference type="AlphaFoldDB" id="A0A9D2NAV7"/>
<dbReference type="EMBL" id="DWWU01000021">
    <property type="protein sequence ID" value="HJC15198.1"/>
    <property type="molecule type" value="Genomic_DNA"/>
</dbReference>
<dbReference type="PANTHER" id="PTHR37298:SF1">
    <property type="entry name" value="UPF0111 PROTEIN YKAA"/>
    <property type="match status" value="1"/>
</dbReference>
<organism evidence="2 3">
    <name type="scientific">Candidatus Fusicatenibacter intestinigallinarum</name>
    <dbReference type="NCBI Taxonomy" id="2838598"/>
    <lineage>
        <taxon>Bacteria</taxon>
        <taxon>Bacillati</taxon>
        <taxon>Bacillota</taxon>
        <taxon>Clostridia</taxon>
        <taxon>Lachnospirales</taxon>
        <taxon>Lachnospiraceae</taxon>
        <taxon>Fusicatenibacter</taxon>
    </lineage>
</organism>
<comment type="similarity">
    <text evidence="1">Belongs to the UPF0111 family.</text>
</comment>
<gene>
    <name evidence="2" type="ORF">H9705_05140</name>
</gene>
<protein>
    <submittedName>
        <fullName evidence="2">DUF47 family protein</fullName>
    </submittedName>
</protein>
<evidence type="ECO:0000313" key="3">
    <source>
        <dbReference type="Proteomes" id="UP000823849"/>
    </source>
</evidence>